<reference evidence="7 8" key="1">
    <citation type="journal article" date="2009" name="J. Bacteriol.">
        <title>Genome sequences of three Agrobacterium biovars help elucidate the evolution of multichromosome genomes in bacteria.</title>
        <authorList>
            <person name="Slater S.C."/>
            <person name="Goldman B.S."/>
            <person name="Goodner B."/>
            <person name="Setubal J.C."/>
            <person name="Farrand S.K."/>
            <person name="Nester E.W."/>
            <person name="Burr T.J."/>
            <person name="Banta L."/>
            <person name="Dickerman A.W."/>
            <person name="Paulsen I."/>
            <person name="Otten L."/>
            <person name="Suen G."/>
            <person name="Welch R."/>
            <person name="Almeida N.F."/>
            <person name="Arnold F."/>
            <person name="Burton O.T."/>
            <person name="Du Z."/>
            <person name="Ewing A."/>
            <person name="Godsy E."/>
            <person name="Heisel S."/>
            <person name="Houmiel K.L."/>
            <person name="Jhaveri J."/>
            <person name="Lu J."/>
            <person name="Miller N.M."/>
            <person name="Norton S."/>
            <person name="Chen Q."/>
            <person name="Phoolcharoen W."/>
            <person name="Ohlin V."/>
            <person name="Ondrusek D."/>
            <person name="Pride N."/>
            <person name="Stricklin S.L."/>
            <person name="Sun J."/>
            <person name="Wheeler C."/>
            <person name="Wilson L."/>
            <person name="Zhu H."/>
            <person name="Wood D.W."/>
        </authorList>
    </citation>
    <scope>NUCLEOTIDE SEQUENCE [LARGE SCALE GENOMIC DNA]</scope>
    <source>
        <strain evidence="8">K84 / ATCC BAA-868</strain>
        <plasmid evidence="7 8">pAtK84c</plasmid>
    </source>
</reference>
<evidence type="ECO:0000313" key="8">
    <source>
        <dbReference type="Proteomes" id="UP000001600"/>
    </source>
</evidence>
<dbReference type="GO" id="GO:0016887">
    <property type="term" value="F:ATP hydrolysis activity"/>
    <property type="evidence" value="ECO:0007669"/>
    <property type="project" value="InterPro"/>
</dbReference>
<dbReference type="AlphaFoldDB" id="B9JQ55"/>
<dbReference type="PANTHER" id="PTHR43776:SF7">
    <property type="entry name" value="D,D-DIPEPTIDE TRANSPORT ATP-BINDING PROTEIN DDPF-RELATED"/>
    <property type="match status" value="1"/>
</dbReference>
<dbReference type="FunFam" id="3.40.50.300:FF:000016">
    <property type="entry name" value="Oligopeptide ABC transporter ATP-binding component"/>
    <property type="match status" value="1"/>
</dbReference>
<evidence type="ECO:0000256" key="4">
    <source>
        <dbReference type="ARBA" id="ARBA00022741"/>
    </source>
</evidence>
<dbReference type="EMBL" id="CP000631">
    <property type="protein sequence ID" value="ACM31274.1"/>
    <property type="molecule type" value="Genomic_DNA"/>
</dbReference>
<dbReference type="InterPro" id="IPR003439">
    <property type="entry name" value="ABC_transporter-like_ATP-bd"/>
</dbReference>
<dbReference type="Gene3D" id="3.40.50.300">
    <property type="entry name" value="P-loop containing nucleotide triphosphate hydrolases"/>
    <property type="match status" value="2"/>
</dbReference>
<dbReference type="Pfam" id="PF08352">
    <property type="entry name" value="oligo_HPY"/>
    <property type="match status" value="1"/>
</dbReference>
<keyword evidence="7" id="KW-0614">Plasmid</keyword>
<evidence type="ECO:0000256" key="2">
    <source>
        <dbReference type="ARBA" id="ARBA00005417"/>
    </source>
</evidence>
<comment type="similarity">
    <text evidence="2">Belongs to the ABC transporter superfamily.</text>
</comment>
<sequence length="587" mass="63180">MTVIRIRNLRVDATATGLPIVKDVNFEIAAGEVLGLVGESGSGKTTISLSLLGFSKPGTAIQTESRIFVDGTDLMTMSPRARNEVRGKLITYVPQDPSASLNPAIKIGEQLVEGLMRGRDALSPHVAKARMAELMSEVGLAATPEFLSRYPAQLSGGQLQRVAIAMAVAPRPRLVIMDEPTTGLDVSTQADVLAMMTRLCQAHGIATLYVSHDLAVVAHIADKVMVLYAGRIVEAGSKGDVFARPAHPYTRSLLDAVPSMREARKLRAIDGMAPPLRDREHGCVFRARCPHATAVCAVAPPLSSKSAANHEVACHWADEIDGQAKTAPLFVVNRILENDKVLEVLSLSARYGDRTVLRDVSMTLSRGECLAVVGESGSGKTTFSRCMIGLHSDWKGEIVLEGRRLSQSAAHRSPDDRRKLQYVFQNPYGSLNPRKTIGGNLAVPIGHFQTSDDQNRDRQIKAALERVELRSAHIDRFPNELSGGEKQRVAIARALLASPDVMICDEITSALDVSVQAAIVELLRSLMSDGLSLVFVTHNLGVVRSLADSVAVLDKGEIVEIGSSESVLSRPSAAYTKSLLANTLELA</sequence>
<feature type="domain" description="ABC transporter" evidence="6">
    <location>
        <begin position="342"/>
        <end position="580"/>
    </location>
</feature>
<dbReference type="PROSITE" id="PS00211">
    <property type="entry name" value="ABC_TRANSPORTER_1"/>
    <property type="match status" value="2"/>
</dbReference>
<accession>B9JQ55</accession>
<evidence type="ECO:0000256" key="5">
    <source>
        <dbReference type="ARBA" id="ARBA00022840"/>
    </source>
</evidence>
<dbReference type="Proteomes" id="UP000001600">
    <property type="component" value="Plasmid pAtK84c"/>
</dbReference>
<dbReference type="KEGG" id="ara:Arad_12258"/>
<dbReference type="InterPro" id="IPR050319">
    <property type="entry name" value="ABC_transp_ATP-bind"/>
</dbReference>
<dbReference type="GO" id="GO:0055085">
    <property type="term" value="P:transmembrane transport"/>
    <property type="evidence" value="ECO:0007669"/>
    <property type="project" value="UniProtKB-ARBA"/>
</dbReference>
<organism evidence="7 8">
    <name type="scientific">Rhizobium rhizogenes (strain K84 / ATCC BAA-868)</name>
    <name type="common">Agrobacterium radiobacter</name>
    <dbReference type="NCBI Taxonomy" id="311403"/>
    <lineage>
        <taxon>Bacteria</taxon>
        <taxon>Pseudomonadati</taxon>
        <taxon>Pseudomonadota</taxon>
        <taxon>Alphaproteobacteria</taxon>
        <taxon>Hyphomicrobiales</taxon>
        <taxon>Rhizobiaceae</taxon>
        <taxon>Rhizobium/Agrobacterium group</taxon>
        <taxon>Rhizobium</taxon>
    </lineage>
</organism>
<dbReference type="NCBIfam" id="NF008453">
    <property type="entry name" value="PRK11308.1"/>
    <property type="match status" value="2"/>
</dbReference>
<keyword evidence="5 7" id="KW-0067">ATP-binding</keyword>
<proteinExistence type="inferred from homology"/>
<evidence type="ECO:0000256" key="3">
    <source>
        <dbReference type="ARBA" id="ARBA00022448"/>
    </source>
</evidence>
<keyword evidence="3" id="KW-0813">Transport</keyword>
<feature type="domain" description="ABC transporter" evidence="6">
    <location>
        <begin position="4"/>
        <end position="254"/>
    </location>
</feature>
<dbReference type="GO" id="GO:0005524">
    <property type="term" value="F:ATP binding"/>
    <property type="evidence" value="ECO:0007669"/>
    <property type="project" value="UniProtKB-KW"/>
</dbReference>
<name>B9JQ55_RHIR8</name>
<dbReference type="GO" id="GO:0015833">
    <property type="term" value="P:peptide transport"/>
    <property type="evidence" value="ECO:0007669"/>
    <property type="project" value="InterPro"/>
</dbReference>
<dbReference type="PROSITE" id="PS50893">
    <property type="entry name" value="ABC_TRANSPORTER_2"/>
    <property type="match status" value="2"/>
</dbReference>
<evidence type="ECO:0000313" key="7">
    <source>
        <dbReference type="EMBL" id="ACM31274.1"/>
    </source>
</evidence>
<dbReference type="NCBIfam" id="NF007739">
    <property type="entry name" value="PRK10419.1"/>
    <property type="match status" value="2"/>
</dbReference>
<geneLocation type="plasmid" evidence="7 8">
    <name>pAtK84c</name>
</geneLocation>
<comment type="subcellular location">
    <subcellularLocation>
        <location evidence="1">Cell inner membrane</location>
        <topology evidence="1">Peripheral membrane protein</topology>
    </subcellularLocation>
</comment>
<protein>
    <submittedName>
        <fullName evidence="7">Peptide ABC transporter, ATP-binding protein</fullName>
    </submittedName>
</protein>
<dbReference type="HOGENOM" id="CLU_000604_86_2_5"/>
<dbReference type="NCBIfam" id="TIGR01727">
    <property type="entry name" value="oligo_HPY"/>
    <property type="match status" value="1"/>
</dbReference>
<dbReference type="GO" id="GO:0005886">
    <property type="term" value="C:plasma membrane"/>
    <property type="evidence" value="ECO:0007669"/>
    <property type="project" value="UniProtKB-SubCell"/>
</dbReference>
<dbReference type="InterPro" id="IPR013563">
    <property type="entry name" value="Oligopep_ABC_C"/>
</dbReference>
<dbReference type="InterPro" id="IPR003593">
    <property type="entry name" value="AAA+_ATPase"/>
</dbReference>
<gene>
    <name evidence="7" type="ordered locus">Arad_12258</name>
</gene>
<dbReference type="Pfam" id="PF00005">
    <property type="entry name" value="ABC_tran"/>
    <property type="match status" value="2"/>
</dbReference>
<dbReference type="PANTHER" id="PTHR43776">
    <property type="entry name" value="TRANSPORT ATP-BINDING PROTEIN"/>
    <property type="match status" value="1"/>
</dbReference>
<evidence type="ECO:0000256" key="1">
    <source>
        <dbReference type="ARBA" id="ARBA00004417"/>
    </source>
</evidence>
<keyword evidence="4" id="KW-0547">Nucleotide-binding</keyword>
<dbReference type="InterPro" id="IPR017871">
    <property type="entry name" value="ABC_transporter-like_CS"/>
</dbReference>
<dbReference type="InterPro" id="IPR027417">
    <property type="entry name" value="P-loop_NTPase"/>
</dbReference>
<evidence type="ECO:0000259" key="6">
    <source>
        <dbReference type="PROSITE" id="PS50893"/>
    </source>
</evidence>
<dbReference type="SUPFAM" id="SSF52540">
    <property type="entry name" value="P-loop containing nucleoside triphosphate hydrolases"/>
    <property type="match status" value="2"/>
</dbReference>
<dbReference type="CDD" id="cd03257">
    <property type="entry name" value="ABC_NikE_OppD_transporters"/>
    <property type="match status" value="2"/>
</dbReference>
<dbReference type="SMART" id="SM00382">
    <property type="entry name" value="AAA"/>
    <property type="match status" value="2"/>
</dbReference>